<dbReference type="Proteomes" id="UP001164706">
    <property type="component" value="Chromosome"/>
</dbReference>
<dbReference type="Gene3D" id="3.40.50.1110">
    <property type="entry name" value="SGNH hydrolase"/>
    <property type="match status" value="1"/>
</dbReference>
<dbReference type="SUPFAM" id="SSF52266">
    <property type="entry name" value="SGNH hydrolase"/>
    <property type="match status" value="1"/>
</dbReference>
<protein>
    <submittedName>
        <fullName evidence="2">SGNH/GDSL hydrolase family protein</fullName>
    </submittedName>
</protein>
<dbReference type="AlphaFoldDB" id="A0A9E8MM07"/>
<dbReference type="RefSeq" id="WP_267781988.1">
    <property type="nucleotide sequence ID" value="NZ_CP113089.1"/>
</dbReference>
<evidence type="ECO:0000313" key="3">
    <source>
        <dbReference type="Proteomes" id="UP001164706"/>
    </source>
</evidence>
<dbReference type="Pfam" id="PF13472">
    <property type="entry name" value="Lipase_GDSL_2"/>
    <property type="match status" value="1"/>
</dbReference>
<evidence type="ECO:0000259" key="1">
    <source>
        <dbReference type="Pfam" id="PF13472"/>
    </source>
</evidence>
<gene>
    <name evidence="2" type="ORF">OVN18_03620</name>
</gene>
<dbReference type="GO" id="GO:0016787">
    <property type="term" value="F:hydrolase activity"/>
    <property type="evidence" value="ECO:0007669"/>
    <property type="project" value="UniProtKB-KW"/>
</dbReference>
<evidence type="ECO:0000313" key="2">
    <source>
        <dbReference type="EMBL" id="WAB82110.1"/>
    </source>
</evidence>
<sequence length="217" mass="24227">MALPSPRTPWLRRRLRQWDARAALPGDLVYAALGDSAAQGIGARSLETSYVGRLAERLERHSGRSVRVVNLSRYGARVDDCVDRQLPAALALDRVDVMTVAIGANDMRAADHEGFLARFDALLAMLPAHAIVADLPCFHFGEREFDAWRTSQVMADRVRAAGLAFAPLHRVTELRRGWGSFPEFTWDQFHPSDLGYRVWESAFAGAVTRRARQLRAS</sequence>
<name>A0A9E8MM07_9MICO</name>
<dbReference type="EMBL" id="CP113089">
    <property type="protein sequence ID" value="WAB82110.1"/>
    <property type="molecule type" value="Genomic_DNA"/>
</dbReference>
<dbReference type="InterPro" id="IPR036514">
    <property type="entry name" value="SGNH_hydro_sf"/>
</dbReference>
<keyword evidence="3" id="KW-1185">Reference proteome</keyword>
<organism evidence="2 3">
    <name type="scientific">Microcella daejeonensis</name>
    <dbReference type="NCBI Taxonomy" id="2994971"/>
    <lineage>
        <taxon>Bacteria</taxon>
        <taxon>Bacillati</taxon>
        <taxon>Actinomycetota</taxon>
        <taxon>Actinomycetes</taxon>
        <taxon>Micrococcales</taxon>
        <taxon>Microbacteriaceae</taxon>
        <taxon>Microcella</taxon>
    </lineage>
</organism>
<accession>A0A9E8MM07</accession>
<reference evidence="2" key="1">
    <citation type="submission" date="2022-11" db="EMBL/GenBank/DDBJ databases">
        <title>Description of Microcella daejonensis nov. sp, isolated from riverside soil.</title>
        <authorList>
            <person name="Molina K.M."/>
            <person name="Kim S.B."/>
        </authorList>
    </citation>
    <scope>NUCLEOTIDE SEQUENCE</scope>
    <source>
        <strain evidence="2">MMS21-STM12</strain>
    </source>
</reference>
<feature type="domain" description="SGNH hydrolase-type esterase" evidence="1">
    <location>
        <begin position="32"/>
        <end position="198"/>
    </location>
</feature>
<dbReference type="InterPro" id="IPR013830">
    <property type="entry name" value="SGNH_hydro"/>
</dbReference>
<dbReference type="KEGG" id="mdb:OVN18_03620"/>
<keyword evidence="2" id="KW-0378">Hydrolase</keyword>
<proteinExistence type="predicted"/>